<keyword evidence="5 9" id="KW-1133">Transmembrane helix</keyword>
<keyword evidence="7 9" id="KW-0472">Membrane</keyword>
<dbReference type="GO" id="GO:0008381">
    <property type="term" value="F:mechanosensitive monoatomic ion channel activity"/>
    <property type="evidence" value="ECO:0007669"/>
    <property type="project" value="UniProtKB-UniRule"/>
</dbReference>
<comment type="function">
    <text evidence="9">Channel that opens in response to stretch forces in the membrane lipid bilayer. May participate in the regulation of osmotic pressure changes within the cell.</text>
</comment>
<comment type="subunit">
    <text evidence="9">Homopentamer.</text>
</comment>
<dbReference type="HAMAP" id="MF_00115">
    <property type="entry name" value="MscL"/>
    <property type="match status" value="1"/>
</dbReference>
<proteinExistence type="inferred from homology"/>
<gene>
    <name evidence="9" type="primary">mscL</name>
    <name evidence="10" type="ORF">CBF36_02660</name>
</gene>
<organism evidence="10 11">
    <name type="scientific">Vagococcus bubulae</name>
    <dbReference type="NCBI Taxonomy" id="1977868"/>
    <lineage>
        <taxon>Bacteria</taxon>
        <taxon>Bacillati</taxon>
        <taxon>Bacillota</taxon>
        <taxon>Bacilli</taxon>
        <taxon>Lactobacillales</taxon>
        <taxon>Enterococcaceae</taxon>
        <taxon>Vagococcus</taxon>
    </lineage>
</organism>
<name>A0A429ZPF8_9ENTE</name>
<evidence type="ECO:0000313" key="10">
    <source>
        <dbReference type="EMBL" id="RST95600.1"/>
    </source>
</evidence>
<comment type="similarity">
    <text evidence="9">Belongs to the MscL family.</text>
</comment>
<comment type="subcellular location">
    <subcellularLocation>
        <location evidence="9">Cell membrane</location>
        <topology evidence="9">Multi-pass membrane protein</topology>
    </subcellularLocation>
    <subcellularLocation>
        <location evidence="1">Membrane</location>
        <topology evidence="1">Multi-pass membrane protein</topology>
    </subcellularLocation>
</comment>
<feature type="transmembrane region" description="Helical" evidence="9">
    <location>
        <begin position="78"/>
        <end position="96"/>
    </location>
</feature>
<dbReference type="PANTHER" id="PTHR30266:SF2">
    <property type="entry name" value="LARGE-CONDUCTANCE MECHANOSENSITIVE CHANNEL"/>
    <property type="match status" value="1"/>
</dbReference>
<keyword evidence="8 9" id="KW-0407">Ion channel</keyword>
<accession>A0A429ZPF8</accession>
<dbReference type="Proteomes" id="UP000288490">
    <property type="component" value="Unassembled WGS sequence"/>
</dbReference>
<dbReference type="PANTHER" id="PTHR30266">
    <property type="entry name" value="MECHANOSENSITIVE CHANNEL MSCL"/>
    <property type="match status" value="1"/>
</dbReference>
<evidence type="ECO:0000256" key="5">
    <source>
        <dbReference type="ARBA" id="ARBA00022989"/>
    </source>
</evidence>
<sequence>MVKEFKEFIARGSVIDMAVGIIIGGAFTSVVNALVDGMITPIIGVIISFLFPGAETVEDATKGLTFIVNGVTFDYGKLISAIITFLITAFVLFIIVKSVNKAETLMSKPEEEAEQKEEETAETTEDVLKDIRQLLANQAADTKEKEVTEDKK</sequence>
<reference evidence="10 11" key="1">
    <citation type="submission" date="2017-05" db="EMBL/GenBank/DDBJ databases">
        <title>Vagococcus spp. assemblies.</title>
        <authorList>
            <person name="Gulvik C.A."/>
        </authorList>
    </citation>
    <scope>NUCLEOTIDE SEQUENCE [LARGE SCALE GENOMIC DNA]</scope>
    <source>
        <strain evidence="10 11">SS1994</strain>
    </source>
</reference>
<dbReference type="Pfam" id="PF01741">
    <property type="entry name" value="MscL"/>
    <property type="match status" value="1"/>
</dbReference>
<keyword evidence="11" id="KW-1185">Reference proteome</keyword>
<evidence type="ECO:0000256" key="7">
    <source>
        <dbReference type="ARBA" id="ARBA00023136"/>
    </source>
</evidence>
<dbReference type="PRINTS" id="PR01264">
    <property type="entry name" value="MECHCHANNEL"/>
</dbReference>
<evidence type="ECO:0000256" key="6">
    <source>
        <dbReference type="ARBA" id="ARBA00023065"/>
    </source>
</evidence>
<keyword evidence="2 9" id="KW-0813">Transport</keyword>
<keyword evidence="6 9" id="KW-0406">Ion transport</keyword>
<dbReference type="SUPFAM" id="SSF81330">
    <property type="entry name" value="Gated mechanosensitive channel"/>
    <property type="match status" value="1"/>
</dbReference>
<evidence type="ECO:0000256" key="9">
    <source>
        <dbReference type="HAMAP-Rule" id="MF_00115"/>
    </source>
</evidence>
<keyword evidence="3 9" id="KW-1003">Cell membrane</keyword>
<dbReference type="Gene3D" id="1.10.1200.120">
    <property type="entry name" value="Large-conductance mechanosensitive channel, MscL, domain 1"/>
    <property type="match status" value="1"/>
</dbReference>
<evidence type="ECO:0000313" key="11">
    <source>
        <dbReference type="Proteomes" id="UP000288490"/>
    </source>
</evidence>
<dbReference type="AlphaFoldDB" id="A0A429ZPF8"/>
<dbReference type="OrthoDB" id="9810350at2"/>
<evidence type="ECO:0000256" key="8">
    <source>
        <dbReference type="ARBA" id="ARBA00023303"/>
    </source>
</evidence>
<dbReference type="NCBIfam" id="TIGR00220">
    <property type="entry name" value="mscL"/>
    <property type="match status" value="1"/>
</dbReference>
<evidence type="ECO:0000256" key="4">
    <source>
        <dbReference type="ARBA" id="ARBA00022692"/>
    </source>
</evidence>
<dbReference type="InterPro" id="IPR001185">
    <property type="entry name" value="MS_channel"/>
</dbReference>
<comment type="caution">
    <text evidence="10">The sequence shown here is derived from an EMBL/GenBank/DDBJ whole genome shotgun (WGS) entry which is preliminary data.</text>
</comment>
<dbReference type="EMBL" id="NGJT01000003">
    <property type="protein sequence ID" value="RST95600.1"/>
    <property type="molecule type" value="Genomic_DNA"/>
</dbReference>
<evidence type="ECO:0000256" key="3">
    <source>
        <dbReference type="ARBA" id="ARBA00022475"/>
    </source>
</evidence>
<evidence type="ECO:0000256" key="1">
    <source>
        <dbReference type="ARBA" id="ARBA00004141"/>
    </source>
</evidence>
<dbReference type="InterPro" id="IPR037673">
    <property type="entry name" value="MSC/AndL"/>
</dbReference>
<dbReference type="InterPro" id="IPR036019">
    <property type="entry name" value="MscL_channel"/>
</dbReference>
<dbReference type="GO" id="GO:0005886">
    <property type="term" value="C:plasma membrane"/>
    <property type="evidence" value="ECO:0007669"/>
    <property type="project" value="UniProtKB-SubCell"/>
</dbReference>
<protein>
    <recommendedName>
        <fullName evidence="9">Large-conductance mechanosensitive channel</fullName>
    </recommendedName>
</protein>
<evidence type="ECO:0000256" key="2">
    <source>
        <dbReference type="ARBA" id="ARBA00022448"/>
    </source>
</evidence>
<keyword evidence="4 9" id="KW-0812">Transmembrane</keyword>
<dbReference type="RefSeq" id="WP_125956381.1">
    <property type="nucleotide sequence ID" value="NZ_JAQEJV010000003.1"/>
</dbReference>
<feature type="transmembrane region" description="Helical" evidence="9">
    <location>
        <begin position="21"/>
        <end position="51"/>
    </location>
</feature>